<accession>A0A0A5I0R0</accession>
<dbReference type="EMBL" id="JRWP01000004">
    <property type="protein sequence ID" value="KGY10105.1"/>
    <property type="molecule type" value="Genomic_DNA"/>
</dbReference>
<organism evidence="2 3">
    <name type="scientific">Photobacterium sp. (strain ATCC 43367)</name>
    <dbReference type="NCBI Taxonomy" id="379097"/>
    <lineage>
        <taxon>Bacteria</taxon>
        <taxon>Pseudomonadati</taxon>
        <taxon>Pseudomonadota</taxon>
        <taxon>Gammaproteobacteria</taxon>
        <taxon>Vibrionales</taxon>
        <taxon>Vibrionaceae</taxon>
        <taxon>Vibrio</taxon>
        <taxon>Vibrio oreintalis group</taxon>
    </lineage>
</organism>
<name>A0A0A5I0R0_PHOS4</name>
<sequence>MKISNKVLSALALSIVGSHAHAALEGNGYVTESGIKVIPIFNSAYEYNDNIGRYSKQENPESSSLVVLEPGVALQAERGESLYQLLYQVSSGTYFDSRDDNYIDHRFVSENFISINRRNSLSIDYAFLYQHEERGTGILAGDNLSTIAESPVEFSVHKASITHAYGSDEAKGRIESSLRLEDKNYQNYRNIKEPQFTPLSTKYKDYFEFGIGMAFYYRALPATQLLVEVDVNNRDYKYDGTDTTTSQDSVDRFLLTGATWDITGKTKGKLRLGFQNKSYSEADKVDFNGFSWDLDLEWKPLSYSTVLVSAAQRAKDPEQGSNYVDEKSFDSNWKHYWRSNLFTNLSFLYVKDDYSESTRTEDLYRLGLGLGYELRDDIEIGAGWRLENNDSSIEQNKYEQHVYYVSANLIF</sequence>
<dbReference type="InterPro" id="IPR018759">
    <property type="entry name" value="BBP2_2"/>
</dbReference>
<reference evidence="2 3" key="1">
    <citation type="submission" date="2014-10" db="EMBL/GenBank/DDBJ databases">
        <title>Genome sequencing of Vibrio sinaloensis T08.</title>
        <authorList>
            <person name="Chan K.-G."/>
            <person name="Mohamad N.I."/>
        </authorList>
    </citation>
    <scope>NUCLEOTIDE SEQUENCE [LARGE SCALE GENOMIC DNA]</scope>
    <source>
        <strain evidence="2 3">T08</strain>
    </source>
</reference>
<feature type="signal peptide" evidence="1">
    <location>
        <begin position="1"/>
        <end position="22"/>
    </location>
</feature>
<dbReference type="RefSeq" id="WP_038188256.1">
    <property type="nucleotide sequence ID" value="NZ_JRWP01000004.1"/>
</dbReference>
<dbReference type="STRING" id="379097.SE23_06425"/>
<evidence type="ECO:0000313" key="2">
    <source>
        <dbReference type="EMBL" id="KGY10105.1"/>
    </source>
</evidence>
<feature type="chain" id="PRO_5002011273" evidence="1">
    <location>
        <begin position="23"/>
        <end position="411"/>
    </location>
</feature>
<dbReference type="AlphaFoldDB" id="A0A0A5I0R0"/>
<keyword evidence="1" id="KW-0732">Signal</keyword>
<comment type="caution">
    <text evidence="2">The sequence shown here is derived from an EMBL/GenBank/DDBJ whole genome shotgun (WGS) entry which is preliminary data.</text>
</comment>
<dbReference type="OrthoDB" id="5913083at2"/>
<dbReference type="Pfam" id="PF10082">
    <property type="entry name" value="BBP2_2"/>
    <property type="match status" value="1"/>
</dbReference>
<dbReference type="Proteomes" id="UP000030451">
    <property type="component" value="Unassembled WGS sequence"/>
</dbReference>
<proteinExistence type="predicted"/>
<evidence type="ECO:0000256" key="1">
    <source>
        <dbReference type="SAM" id="SignalP"/>
    </source>
</evidence>
<evidence type="ECO:0000313" key="3">
    <source>
        <dbReference type="Proteomes" id="UP000030451"/>
    </source>
</evidence>
<protein>
    <submittedName>
        <fullName evidence="2">Capsular polysaccharide synthesis enzyme CpsB</fullName>
    </submittedName>
</protein>
<gene>
    <name evidence="2" type="ORF">NM06_04085</name>
</gene>